<organism evidence="2 3">
    <name type="scientific">Paenibacillus artemisiicola</name>
    <dbReference type="NCBI Taxonomy" id="1172618"/>
    <lineage>
        <taxon>Bacteria</taxon>
        <taxon>Bacillati</taxon>
        <taxon>Bacillota</taxon>
        <taxon>Bacilli</taxon>
        <taxon>Bacillales</taxon>
        <taxon>Paenibacillaceae</taxon>
        <taxon>Paenibacillus</taxon>
    </lineage>
</organism>
<evidence type="ECO:0000313" key="2">
    <source>
        <dbReference type="EMBL" id="MBO7747235.1"/>
    </source>
</evidence>
<reference evidence="2 3" key="1">
    <citation type="submission" date="2021-03" db="EMBL/GenBank/DDBJ databases">
        <title>Paenibacillus artemisicola MWE-103 whole genome sequence.</title>
        <authorList>
            <person name="Ham Y.J."/>
        </authorList>
    </citation>
    <scope>NUCLEOTIDE SEQUENCE [LARGE SCALE GENOMIC DNA]</scope>
    <source>
        <strain evidence="2 3">MWE-103</strain>
    </source>
</reference>
<dbReference type="PANTHER" id="PTHR43630:SF2">
    <property type="entry name" value="GLYCOSYLTRANSFERASE"/>
    <property type="match status" value="1"/>
</dbReference>
<evidence type="ECO:0000313" key="3">
    <source>
        <dbReference type="Proteomes" id="UP000670947"/>
    </source>
</evidence>
<dbReference type="Proteomes" id="UP000670947">
    <property type="component" value="Unassembled WGS sequence"/>
</dbReference>
<accession>A0ABS3WGH5</accession>
<dbReference type="EMBL" id="JAGGDJ010000030">
    <property type="protein sequence ID" value="MBO7747235.1"/>
    <property type="molecule type" value="Genomic_DNA"/>
</dbReference>
<dbReference type="InterPro" id="IPR011990">
    <property type="entry name" value="TPR-like_helical_dom_sf"/>
</dbReference>
<dbReference type="Gene3D" id="3.90.550.10">
    <property type="entry name" value="Spore Coat Polysaccharide Biosynthesis Protein SpsA, Chain A"/>
    <property type="match status" value="1"/>
</dbReference>
<dbReference type="SUPFAM" id="SSF53448">
    <property type="entry name" value="Nucleotide-diphospho-sugar transferases"/>
    <property type="match status" value="1"/>
</dbReference>
<name>A0ABS3WGH5_9BACL</name>
<dbReference type="CDD" id="cd02511">
    <property type="entry name" value="Beta4Glucosyltransferase"/>
    <property type="match status" value="1"/>
</dbReference>
<dbReference type="InterPro" id="IPR029044">
    <property type="entry name" value="Nucleotide-diphossugar_trans"/>
</dbReference>
<proteinExistence type="predicted"/>
<protein>
    <submittedName>
        <fullName evidence="2">Glycosyltransferase family 2 protein</fullName>
    </submittedName>
</protein>
<dbReference type="RefSeq" id="WP_208849947.1">
    <property type="nucleotide sequence ID" value="NZ_JAGGDJ010000030.1"/>
</dbReference>
<dbReference type="InterPro" id="IPR001173">
    <property type="entry name" value="Glyco_trans_2-like"/>
</dbReference>
<evidence type="ECO:0000259" key="1">
    <source>
        <dbReference type="Pfam" id="PF00535"/>
    </source>
</evidence>
<dbReference type="Gene3D" id="1.25.40.10">
    <property type="entry name" value="Tetratricopeptide repeat domain"/>
    <property type="match status" value="1"/>
</dbReference>
<keyword evidence="3" id="KW-1185">Reference proteome</keyword>
<dbReference type="Pfam" id="PF00535">
    <property type="entry name" value="Glycos_transf_2"/>
    <property type="match status" value="1"/>
</dbReference>
<sequence>MPIRLALVMIVRNEEAKLARCLESASPYMDDIIIVDTGSTDRTKEIAERFGARVFDFAWQDDFAAARNYALDQSVSEWNLVLDADEYIVRFDRQAMDGLLQETKHLGRIEVVSLTSEQEGEGHAKGYITRLLPSQVRFEGRIHEQAVSGLPRVNVPIAVLHDGYLHTDKSARNIPILLAEAAMKPNDAYVNYQLGKEYQGVNDLERACHYFERAFRRLHGRERYAPNAAVQYIYALKDAKRYEAVLSMINLRLSWVQSFPDYHFACGVFYLELVLSDPGRYIAYLPEIEASYLRSIALGETDRYDTVEGTGSYLALYNLAVYYEIFGRTGEALDCLKRAGELGYEKAKARLSALKG</sequence>
<comment type="caution">
    <text evidence="2">The sequence shown here is derived from an EMBL/GenBank/DDBJ whole genome shotgun (WGS) entry which is preliminary data.</text>
</comment>
<gene>
    <name evidence="2" type="ORF">I8J29_23920</name>
</gene>
<feature type="domain" description="Glycosyltransferase 2-like" evidence="1">
    <location>
        <begin position="7"/>
        <end position="87"/>
    </location>
</feature>
<dbReference type="PANTHER" id="PTHR43630">
    <property type="entry name" value="POLY-BETA-1,6-N-ACETYL-D-GLUCOSAMINE SYNTHASE"/>
    <property type="match status" value="1"/>
</dbReference>
<dbReference type="SUPFAM" id="SSF81901">
    <property type="entry name" value="HCP-like"/>
    <property type="match status" value="1"/>
</dbReference>